<organism evidence="3 4">
    <name type="scientific">Novipirellula artificiosorum</name>
    <dbReference type="NCBI Taxonomy" id="2528016"/>
    <lineage>
        <taxon>Bacteria</taxon>
        <taxon>Pseudomonadati</taxon>
        <taxon>Planctomycetota</taxon>
        <taxon>Planctomycetia</taxon>
        <taxon>Pirellulales</taxon>
        <taxon>Pirellulaceae</taxon>
        <taxon>Novipirellula</taxon>
    </lineage>
</organism>
<reference evidence="3 4" key="1">
    <citation type="submission" date="2019-02" db="EMBL/GenBank/DDBJ databases">
        <title>Deep-cultivation of Planctomycetes and their phenomic and genomic characterization uncovers novel biology.</title>
        <authorList>
            <person name="Wiegand S."/>
            <person name="Jogler M."/>
            <person name="Boedeker C."/>
            <person name="Pinto D."/>
            <person name="Vollmers J."/>
            <person name="Rivas-Marin E."/>
            <person name="Kohn T."/>
            <person name="Peeters S.H."/>
            <person name="Heuer A."/>
            <person name="Rast P."/>
            <person name="Oberbeckmann S."/>
            <person name="Bunk B."/>
            <person name="Jeske O."/>
            <person name="Meyerdierks A."/>
            <person name="Storesund J.E."/>
            <person name="Kallscheuer N."/>
            <person name="Luecker S."/>
            <person name="Lage O.M."/>
            <person name="Pohl T."/>
            <person name="Merkel B.J."/>
            <person name="Hornburger P."/>
            <person name="Mueller R.-W."/>
            <person name="Bruemmer F."/>
            <person name="Labrenz M."/>
            <person name="Spormann A.M."/>
            <person name="Op Den Camp H."/>
            <person name="Overmann J."/>
            <person name="Amann R."/>
            <person name="Jetten M.S.M."/>
            <person name="Mascher T."/>
            <person name="Medema M.H."/>
            <person name="Devos D.P."/>
            <person name="Kaster A.-K."/>
            <person name="Ovreas L."/>
            <person name="Rohde M."/>
            <person name="Galperin M.Y."/>
            <person name="Jogler C."/>
        </authorList>
    </citation>
    <scope>NUCLEOTIDE SEQUENCE [LARGE SCALE GENOMIC DNA]</scope>
    <source>
        <strain evidence="3 4">Poly41</strain>
    </source>
</reference>
<sequence length="147" mass="16765">MFRTQRRIEFRDTDAAGIVHFSVFFPMMEVAEHDLIRSLGLSVLPDRGADPSEETLTWPRVAATCDYQSVARFEDLLEIDVAILNLGRSSVQYRFQFWQSSDRPEDRIAVARGTLTTVCCELHTGGVLKKTPIPETVRKLLSKHLDR</sequence>
<keyword evidence="4" id="KW-1185">Reference proteome</keyword>
<dbReference type="CDD" id="cd00586">
    <property type="entry name" value="4HBT"/>
    <property type="match status" value="1"/>
</dbReference>
<dbReference type="Gene3D" id="3.10.129.10">
    <property type="entry name" value="Hotdog Thioesterase"/>
    <property type="match status" value="1"/>
</dbReference>
<dbReference type="OrthoDB" id="9800856at2"/>
<dbReference type="Pfam" id="PF13279">
    <property type="entry name" value="4HBT_2"/>
    <property type="match status" value="1"/>
</dbReference>
<dbReference type="RefSeq" id="WP_146529036.1">
    <property type="nucleotide sequence ID" value="NZ_SJPV01000009.1"/>
</dbReference>
<accession>A0A5C6DBX7</accession>
<comment type="caution">
    <text evidence="3">The sequence shown here is derived from an EMBL/GenBank/DDBJ whole genome shotgun (WGS) entry which is preliminary data.</text>
</comment>
<dbReference type="AlphaFoldDB" id="A0A5C6DBX7"/>
<comment type="similarity">
    <text evidence="1">Belongs to the 4-hydroxybenzoyl-CoA thioesterase family.</text>
</comment>
<dbReference type="EMBL" id="SJPV01000009">
    <property type="protein sequence ID" value="TWU33705.1"/>
    <property type="molecule type" value="Genomic_DNA"/>
</dbReference>
<dbReference type="GO" id="GO:0016787">
    <property type="term" value="F:hydrolase activity"/>
    <property type="evidence" value="ECO:0007669"/>
    <property type="project" value="UniProtKB-KW"/>
</dbReference>
<dbReference type="InterPro" id="IPR029069">
    <property type="entry name" value="HotDog_dom_sf"/>
</dbReference>
<name>A0A5C6DBX7_9BACT</name>
<dbReference type="SUPFAM" id="SSF54637">
    <property type="entry name" value="Thioesterase/thiol ester dehydrase-isomerase"/>
    <property type="match status" value="1"/>
</dbReference>
<proteinExistence type="inferred from homology"/>
<evidence type="ECO:0000313" key="4">
    <source>
        <dbReference type="Proteomes" id="UP000319143"/>
    </source>
</evidence>
<dbReference type="PROSITE" id="PS01328">
    <property type="entry name" value="4HBCOA_THIOESTERASE"/>
    <property type="match status" value="1"/>
</dbReference>
<dbReference type="InterPro" id="IPR008272">
    <property type="entry name" value="HB-CoA_thioesterase_AS"/>
</dbReference>
<gene>
    <name evidence="3" type="ORF">Poly41_47010</name>
</gene>
<evidence type="ECO:0000313" key="3">
    <source>
        <dbReference type="EMBL" id="TWU33705.1"/>
    </source>
</evidence>
<evidence type="ECO:0000256" key="1">
    <source>
        <dbReference type="ARBA" id="ARBA00005953"/>
    </source>
</evidence>
<keyword evidence="2" id="KW-0378">Hydrolase</keyword>
<evidence type="ECO:0000256" key="2">
    <source>
        <dbReference type="ARBA" id="ARBA00022801"/>
    </source>
</evidence>
<protein>
    <submittedName>
        <fullName evidence="3">Acyl-CoA thioesterase YbgC</fullName>
    </submittedName>
</protein>
<dbReference type="Proteomes" id="UP000319143">
    <property type="component" value="Unassembled WGS sequence"/>
</dbReference>